<comment type="caution">
    <text evidence="1">The sequence shown here is derived from an EMBL/GenBank/DDBJ whole genome shotgun (WGS) entry which is preliminary data.</text>
</comment>
<sequence>MKQQVDYVITNGDIFTGDRDFPYISDGAIAVAGNRIEALGPTQSLLAQYAPKQTFDARGAVVHPGMIDTHIHATSIALHSLPVTLDQVSPFKVSYTDVKVQTDDEITEALTSAIAVAFLRRGYTCFMEAGTVLETDAFASALCRVGMRGMVSAPFGWDDIGHFATHAAGMISERLLERAPATRRAVIQRLEKELARNADKNTLVRGYVCLYGEGSATDGLTQDAYELAKRNGVGFNQHQGFIRTWYDIEAAKYGMSGVERLQKLGVLDERTTLTHLNVMSESDVEMIRSQRPGITWCPNNALHRGVHPSDPCHFPKLIEDGVCVSLGMDTTMYHPFGAAGIASLLLSAAVGQRLDDAEPFYMQTANAARNIGLAQELGALSVGKRADIVVRAVEDITHTPLEHRGGLLALSSSQIPVDLVMIDGRVVMQDGRVTNVDQDEVLGKALERRRELLKRAQAN</sequence>
<organism evidence="1 2">
    <name type="scientific">Paraburkholderia phymatum</name>
    <dbReference type="NCBI Taxonomy" id="148447"/>
    <lineage>
        <taxon>Bacteria</taxon>
        <taxon>Pseudomonadati</taxon>
        <taxon>Pseudomonadota</taxon>
        <taxon>Betaproteobacteria</taxon>
        <taxon>Burkholderiales</taxon>
        <taxon>Burkholderiaceae</taxon>
        <taxon>Paraburkholderia</taxon>
    </lineage>
</organism>
<dbReference type="Proteomes" id="UP001558850">
    <property type="component" value="Unassembled WGS sequence"/>
</dbReference>
<keyword evidence="2" id="KW-1185">Reference proteome</keyword>
<proteinExistence type="predicted"/>
<reference evidence="1" key="1">
    <citation type="submission" date="2024-07" db="EMBL/GenBank/DDBJ databases">
        <title>A survey of Mimosa microsymbionts across Brazilian biomes reveals a high diversity of Paraburkholderia nodulating endemic species, but also that Cupriavidus is common as a symbiont of widespread species.</title>
        <authorList>
            <person name="Rouws L."/>
            <person name="Barauna A."/>
            <person name="Beukes C."/>
            <person name="Rouws J.R.C."/>
            <person name="De Faria S.M."/>
            <person name="Gross E."/>
            <person name="Bueno Dos Reis Junior F."/>
            <person name="Simon M.F."/>
            <person name="Maluk M."/>
            <person name="Odee D.W."/>
            <person name="Kenicer G."/>
            <person name="Young J.P.W."/>
            <person name="Reis V.M."/>
            <person name="Zilli J."/>
            <person name="James E.K."/>
        </authorList>
    </citation>
    <scope>NUCLEOTIDE SEQUENCE</scope>
    <source>
        <strain evidence="1">EG181B</strain>
    </source>
</reference>
<evidence type="ECO:0000313" key="2">
    <source>
        <dbReference type="Proteomes" id="UP001558850"/>
    </source>
</evidence>
<name>A0ACC6UC83_9BURK</name>
<accession>A0ACC6UC83</accession>
<evidence type="ECO:0000313" key="1">
    <source>
        <dbReference type="EMBL" id="MEX3937122.1"/>
    </source>
</evidence>
<dbReference type="EMBL" id="JBFRCH010000044">
    <property type="protein sequence ID" value="MEX3937122.1"/>
    <property type="molecule type" value="Genomic_DNA"/>
</dbReference>
<gene>
    <name evidence="1" type="ORF">AB4Y32_36190</name>
</gene>
<protein>
    <submittedName>
        <fullName evidence="1">Amidohydrolase family protein</fullName>
    </submittedName>
</protein>